<dbReference type="InterPro" id="IPR011322">
    <property type="entry name" value="N-reg_PII-like_a/b"/>
</dbReference>
<gene>
    <name evidence="2" type="ORF">MNBD_GAMMA21-1156</name>
</gene>
<evidence type="ECO:0000256" key="1">
    <source>
        <dbReference type="ARBA" id="ARBA00010169"/>
    </source>
</evidence>
<dbReference type="Pfam" id="PF03091">
    <property type="entry name" value="CutA1"/>
    <property type="match status" value="1"/>
</dbReference>
<dbReference type="InterPro" id="IPR015867">
    <property type="entry name" value="N-reg_PII/ATP_PRibTrfase_C"/>
</dbReference>
<comment type="similarity">
    <text evidence="1">Belongs to the CutA family.</text>
</comment>
<accession>A0A3B1A5C1</accession>
<dbReference type="GO" id="GO:0010038">
    <property type="term" value="P:response to metal ion"/>
    <property type="evidence" value="ECO:0007669"/>
    <property type="project" value="InterPro"/>
</dbReference>
<dbReference type="PANTHER" id="PTHR23419:SF8">
    <property type="entry name" value="FI09726P"/>
    <property type="match status" value="1"/>
</dbReference>
<sequence length="126" mass="14365">MSWLSSVLLVTFGHMNTISSPYQIVMTTFPDMDSAQQLAEQLVTRKLAACVNILPVMTSIYRWQGKLEQGQEHQLLIKTEQSCTNEVQSAIEQVHPYELPEIIVVPILTGHRPYLNWISESVHKND</sequence>
<protein>
    <submittedName>
        <fullName evidence="2">Periplasmic divalent cation tolerance protein CutA</fullName>
    </submittedName>
</protein>
<dbReference type="Gene3D" id="3.30.70.120">
    <property type="match status" value="1"/>
</dbReference>
<dbReference type="PANTHER" id="PTHR23419">
    <property type="entry name" value="DIVALENT CATION TOLERANCE CUTA-RELATED"/>
    <property type="match status" value="1"/>
</dbReference>
<dbReference type="GO" id="GO:0005507">
    <property type="term" value="F:copper ion binding"/>
    <property type="evidence" value="ECO:0007669"/>
    <property type="project" value="TreeGrafter"/>
</dbReference>
<dbReference type="AlphaFoldDB" id="A0A3B1A5C1"/>
<dbReference type="EMBL" id="UOFR01000040">
    <property type="protein sequence ID" value="VAW96750.1"/>
    <property type="molecule type" value="Genomic_DNA"/>
</dbReference>
<dbReference type="InterPro" id="IPR004323">
    <property type="entry name" value="Ion_tolerance_CutA"/>
</dbReference>
<proteinExistence type="inferred from homology"/>
<organism evidence="2">
    <name type="scientific">hydrothermal vent metagenome</name>
    <dbReference type="NCBI Taxonomy" id="652676"/>
    <lineage>
        <taxon>unclassified sequences</taxon>
        <taxon>metagenomes</taxon>
        <taxon>ecological metagenomes</taxon>
    </lineage>
</organism>
<evidence type="ECO:0000313" key="2">
    <source>
        <dbReference type="EMBL" id="VAW96750.1"/>
    </source>
</evidence>
<name>A0A3B1A5C1_9ZZZZ</name>
<reference evidence="2" key="1">
    <citation type="submission" date="2018-06" db="EMBL/GenBank/DDBJ databases">
        <authorList>
            <person name="Zhirakovskaya E."/>
        </authorList>
    </citation>
    <scope>NUCLEOTIDE SEQUENCE</scope>
</reference>
<dbReference type="SUPFAM" id="SSF54913">
    <property type="entry name" value="GlnB-like"/>
    <property type="match status" value="1"/>
</dbReference>